<dbReference type="Gene3D" id="3.30.70.1290">
    <property type="entry name" value="Transposase IS200-like"/>
    <property type="match status" value="1"/>
</dbReference>
<dbReference type="EMBL" id="LCQM01000001">
    <property type="protein sequence ID" value="KKW18091.1"/>
    <property type="molecule type" value="Genomic_DNA"/>
</dbReference>
<name>A0A0G1WH44_9BACT</name>
<reference evidence="2 3" key="1">
    <citation type="journal article" date="2015" name="Nature">
        <title>rRNA introns, odd ribosomes, and small enigmatic genomes across a large radiation of phyla.</title>
        <authorList>
            <person name="Brown C.T."/>
            <person name="Hug L.A."/>
            <person name="Thomas B.C."/>
            <person name="Sharon I."/>
            <person name="Castelle C.J."/>
            <person name="Singh A."/>
            <person name="Wilkins M.J."/>
            <person name="Williams K.H."/>
            <person name="Banfield J.F."/>
        </authorList>
    </citation>
    <scope>NUCLEOTIDE SEQUENCE [LARGE SCALE GENOMIC DNA]</scope>
</reference>
<evidence type="ECO:0000259" key="1">
    <source>
        <dbReference type="SMART" id="SM01321"/>
    </source>
</evidence>
<organism evidence="2 3">
    <name type="scientific">Candidatus Kaiserbacteria bacterium GW2011_GWB1_50_17</name>
    <dbReference type="NCBI Taxonomy" id="1618673"/>
    <lineage>
        <taxon>Bacteria</taxon>
        <taxon>Candidatus Kaiseribacteriota</taxon>
    </lineage>
</organism>
<feature type="domain" description="Transposase IS200-like" evidence="1">
    <location>
        <begin position="9"/>
        <end position="126"/>
    </location>
</feature>
<dbReference type="GO" id="GO:0004803">
    <property type="term" value="F:transposase activity"/>
    <property type="evidence" value="ECO:0007669"/>
    <property type="project" value="InterPro"/>
</dbReference>
<dbReference type="InterPro" id="IPR036515">
    <property type="entry name" value="Transposase_17_sf"/>
</dbReference>
<dbReference type="GO" id="GO:0003677">
    <property type="term" value="F:DNA binding"/>
    <property type="evidence" value="ECO:0007669"/>
    <property type="project" value="InterPro"/>
</dbReference>
<protein>
    <recommendedName>
        <fullName evidence="1">Transposase IS200-like domain-containing protein</fullName>
    </recommendedName>
</protein>
<accession>A0A0G1WH44</accession>
<dbReference type="SUPFAM" id="SSF143422">
    <property type="entry name" value="Transposase IS200-like"/>
    <property type="match status" value="1"/>
</dbReference>
<dbReference type="AlphaFoldDB" id="A0A0G1WH44"/>
<dbReference type="PANTHER" id="PTHR34322:SF2">
    <property type="entry name" value="TRANSPOSASE IS200-LIKE DOMAIN-CONTAINING PROTEIN"/>
    <property type="match status" value="1"/>
</dbReference>
<sequence>MIRVARVDVGDHVYHVINRAVGRLRIFDDRNDYELFLYLLHEAKEMIGMRILGYALMPNHWHLLLYPANDGDMRHFMHWLTNAHTRKVHTLTETIGTGPLYQGRYKSFLTKTDYHLLTVLKYIERNPVRAKLSRNAESWQWGSAWLRLNGTKKQKELLSESPVDLPRNYRSWINTPDSPKDLDSLRTSLNRGAPFGDMRWVEQMVDTYKLASTIRVPGRPVKAIL</sequence>
<gene>
    <name evidence="2" type="ORF">UY57_C0001G0001</name>
</gene>
<dbReference type="PATRIC" id="fig|1618673.3.peg.1"/>
<dbReference type="InterPro" id="IPR002686">
    <property type="entry name" value="Transposase_17"/>
</dbReference>
<dbReference type="GO" id="GO:0006313">
    <property type="term" value="P:DNA transposition"/>
    <property type="evidence" value="ECO:0007669"/>
    <property type="project" value="InterPro"/>
</dbReference>
<evidence type="ECO:0000313" key="2">
    <source>
        <dbReference type="EMBL" id="KKW18091.1"/>
    </source>
</evidence>
<proteinExistence type="predicted"/>
<dbReference type="Pfam" id="PF01797">
    <property type="entry name" value="Y1_Tnp"/>
    <property type="match status" value="1"/>
</dbReference>
<dbReference type="Proteomes" id="UP000034120">
    <property type="component" value="Unassembled WGS sequence"/>
</dbReference>
<comment type="caution">
    <text evidence="2">The sequence shown here is derived from an EMBL/GenBank/DDBJ whole genome shotgun (WGS) entry which is preliminary data.</text>
</comment>
<dbReference type="PANTHER" id="PTHR34322">
    <property type="entry name" value="TRANSPOSASE, Y1_TNP DOMAIN-CONTAINING"/>
    <property type="match status" value="1"/>
</dbReference>
<evidence type="ECO:0000313" key="3">
    <source>
        <dbReference type="Proteomes" id="UP000034120"/>
    </source>
</evidence>
<dbReference type="SMART" id="SM01321">
    <property type="entry name" value="Y1_Tnp"/>
    <property type="match status" value="1"/>
</dbReference>